<dbReference type="Pfam" id="PF11754">
    <property type="entry name" value="Velvet"/>
    <property type="match status" value="2"/>
</dbReference>
<feature type="compositionally biased region" description="Basic and acidic residues" evidence="5">
    <location>
        <begin position="63"/>
        <end position="73"/>
    </location>
</feature>
<dbReference type="OrthoDB" id="1746739at2759"/>
<dbReference type="EMBL" id="KE361645">
    <property type="protein sequence ID" value="EPQ26365.1"/>
    <property type="molecule type" value="Genomic_DNA"/>
</dbReference>
<dbReference type="InterPro" id="IPR037525">
    <property type="entry name" value="Velvet_dom"/>
</dbReference>
<dbReference type="Proteomes" id="UP000053664">
    <property type="component" value="Unassembled WGS sequence"/>
</dbReference>
<keyword evidence="2" id="KW-0805">Transcription regulation</keyword>
<accession>A0A061H3C2</accession>
<dbReference type="HOGENOM" id="CLU_717914_0_0_1"/>
<dbReference type="RefSeq" id="XP_007881742.1">
    <property type="nucleotide sequence ID" value="XM_007883551.1"/>
</dbReference>
<feature type="domain" description="Velvet" evidence="6">
    <location>
        <begin position="175"/>
        <end position="377"/>
    </location>
</feature>
<comment type="subcellular location">
    <subcellularLocation>
        <location evidence="1">Nucleus</location>
    </subcellularLocation>
</comment>
<organism evidence="7 8">
    <name type="scientific">Pseudozyma flocculosa PF-1</name>
    <dbReference type="NCBI Taxonomy" id="1277687"/>
    <lineage>
        <taxon>Eukaryota</taxon>
        <taxon>Fungi</taxon>
        <taxon>Dikarya</taxon>
        <taxon>Basidiomycota</taxon>
        <taxon>Ustilaginomycotina</taxon>
        <taxon>Ustilaginomycetes</taxon>
        <taxon>Ustilaginales</taxon>
        <taxon>Ustilaginaceae</taxon>
        <taxon>Pseudozyma</taxon>
    </lineage>
</organism>
<keyword evidence="4" id="KW-0539">Nucleus</keyword>
<evidence type="ECO:0000313" key="7">
    <source>
        <dbReference type="EMBL" id="EPQ26365.1"/>
    </source>
</evidence>
<sequence length="385" mass="41185">MTRPKPRSSRPGLPLPSSGGHEEKSGTGGRRRESRDGDELAEDVTAVDGMVPARPGRAIDGSHVPEHKGHESTDGPSHALSDGHKGMPSMPTSSYADSQSSSMGDDRDEDGLDEDGDTSVTGAEGRRTSISHQPPRGSRKSARPGQTGADGHFAGTAQVAPPPRLENLPLPGTNPEQSRFVLTVRQHPKQGRQCGFGVKDKRPLDPLPIVQLQVYRKDKSIDEEASNSPNLLMQVSLQRVDVATGNLQETTLVGQPSDTSFPWTRMLEGRLAASAHVVRDLDGSRACFFVFTDLSVRLEGHFRLHFQLLLLGPPSMVSNGDGAGGGGGGGGGTGSNVVAEIQSDIFTIYSPRRFPGMTESTELAKSLARQGVQIPIRNDVRRKQE</sequence>
<dbReference type="PANTHER" id="PTHR33572:SF3">
    <property type="entry name" value="VELVET COMPLEX SUBUNIT B"/>
    <property type="match status" value="1"/>
</dbReference>
<feature type="compositionally biased region" description="Low complexity" evidence="5">
    <location>
        <begin position="9"/>
        <end position="19"/>
    </location>
</feature>
<protein>
    <recommendedName>
        <fullName evidence="6">Velvet domain-containing protein</fullName>
    </recommendedName>
</protein>
<dbReference type="GO" id="GO:0005634">
    <property type="term" value="C:nucleus"/>
    <property type="evidence" value="ECO:0007669"/>
    <property type="project" value="UniProtKB-SubCell"/>
</dbReference>
<evidence type="ECO:0000256" key="4">
    <source>
        <dbReference type="ARBA" id="ARBA00023242"/>
    </source>
</evidence>
<dbReference type="GeneID" id="19320093"/>
<evidence type="ECO:0000259" key="6">
    <source>
        <dbReference type="PROSITE" id="PS51821"/>
    </source>
</evidence>
<dbReference type="AlphaFoldDB" id="A0A061H3C2"/>
<dbReference type="InterPro" id="IPR038491">
    <property type="entry name" value="Velvet_dom_sf"/>
</dbReference>
<evidence type="ECO:0000256" key="3">
    <source>
        <dbReference type="ARBA" id="ARBA00023163"/>
    </source>
</evidence>
<evidence type="ECO:0000256" key="1">
    <source>
        <dbReference type="ARBA" id="ARBA00004123"/>
    </source>
</evidence>
<name>A0A061H3C2_9BASI</name>
<feature type="region of interest" description="Disordered" evidence="5">
    <location>
        <begin position="1"/>
        <end position="176"/>
    </location>
</feature>
<dbReference type="Gene3D" id="2.60.40.3960">
    <property type="entry name" value="Velvet domain"/>
    <property type="match status" value="1"/>
</dbReference>
<dbReference type="PROSITE" id="PS51821">
    <property type="entry name" value="VELVET"/>
    <property type="match status" value="1"/>
</dbReference>
<evidence type="ECO:0000256" key="2">
    <source>
        <dbReference type="ARBA" id="ARBA00023015"/>
    </source>
</evidence>
<dbReference type="InterPro" id="IPR021740">
    <property type="entry name" value="Velvet"/>
</dbReference>
<proteinExistence type="predicted"/>
<gene>
    <name evidence="7" type="ORF">PFL1_06013</name>
</gene>
<evidence type="ECO:0000313" key="8">
    <source>
        <dbReference type="Proteomes" id="UP000053664"/>
    </source>
</evidence>
<evidence type="ECO:0000256" key="5">
    <source>
        <dbReference type="SAM" id="MobiDB-lite"/>
    </source>
</evidence>
<dbReference type="PANTHER" id="PTHR33572">
    <property type="entry name" value="SPORE DEVELOPMENT REGULATOR VOSA"/>
    <property type="match status" value="1"/>
</dbReference>
<keyword evidence="3" id="KW-0804">Transcription</keyword>
<dbReference type="KEGG" id="pfp:PFL1_06013"/>
<feature type="compositionally biased region" description="Polar residues" evidence="5">
    <location>
        <begin position="90"/>
        <end position="103"/>
    </location>
</feature>
<dbReference type="eggNOG" id="ENOG502RYR6">
    <property type="taxonomic scope" value="Eukaryota"/>
</dbReference>
<feature type="compositionally biased region" description="Acidic residues" evidence="5">
    <location>
        <begin position="106"/>
        <end position="117"/>
    </location>
</feature>
<feature type="compositionally biased region" description="Basic and acidic residues" evidence="5">
    <location>
        <begin position="20"/>
        <end position="38"/>
    </location>
</feature>
<reference evidence="7 8" key="1">
    <citation type="journal article" date="2013" name="Plant Cell">
        <title>The transition from a phytopathogenic smut ancestor to an anamorphic biocontrol agent deciphered by comparative whole-genome analysis.</title>
        <authorList>
            <person name="Lefebvre F."/>
            <person name="Joly D.L."/>
            <person name="Labbe C."/>
            <person name="Teichmann B."/>
            <person name="Linning R."/>
            <person name="Belzile F."/>
            <person name="Bakkeren G."/>
            <person name="Belanger R.R."/>
        </authorList>
    </citation>
    <scope>NUCLEOTIDE SEQUENCE [LARGE SCALE GENOMIC DNA]</scope>
    <source>
        <strain evidence="7 8">PF-1</strain>
    </source>
</reference>